<dbReference type="InterPro" id="IPR036397">
    <property type="entry name" value="RNaseH_sf"/>
</dbReference>
<reference evidence="2" key="3">
    <citation type="submission" date="2025-09" db="UniProtKB">
        <authorList>
            <consortium name="Ensembl"/>
        </authorList>
    </citation>
    <scope>IDENTIFICATION</scope>
</reference>
<protein>
    <recommendedName>
        <fullName evidence="4">Tc1-like transposase DDE domain-containing protein</fullName>
    </recommendedName>
</protein>
<dbReference type="GO" id="GO:0003676">
    <property type="term" value="F:nucleic acid binding"/>
    <property type="evidence" value="ECO:0007669"/>
    <property type="project" value="InterPro"/>
</dbReference>
<name>A0AAQ5ZHW2_AMPOC</name>
<dbReference type="AlphaFoldDB" id="A0AAQ5ZHW2"/>
<proteinExistence type="predicted"/>
<dbReference type="Ensembl" id="ENSAOCT00000084043.1">
    <property type="protein sequence ID" value="ENSAOCP00000063986.1"/>
    <property type="gene ID" value="ENSAOCG00000025985.1"/>
</dbReference>
<feature type="chain" id="PRO_5043714478" description="Tc1-like transposase DDE domain-containing protein" evidence="1">
    <location>
        <begin position="18"/>
        <end position="139"/>
    </location>
</feature>
<reference evidence="2" key="2">
    <citation type="submission" date="2025-08" db="UniProtKB">
        <authorList>
            <consortium name="Ensembl"/>
        </authorList>
    </citation>
    <scope>IDENTIFICATION</scope>
</reference>
<feature type="signal peptide" evidence="1">
    <location>
        <begin position="1"/>
        <end position="17"/>
    </location>
</feature>
<evidence type="ECO:0008006" key="4">
    <source>
        <dbReference type="Google" id="ProtNLM"/>
    </source>
</evidence>
<sequence length="139" mass="15401">MVGSVSLALFISLVVLGRRALLRLATGGKGKAAALTVPVQTQDNDPKHTSRLCQGYLTKKESDGVLCQKTWSPQSPDLNPFEMVWDELDHRVKAKGPTGAQHLWELLQKCWKPIPGHYLMRLTERMPRVCKAVIKAKGG</sequence>
<keyword evidence="3" id="KW-1185">Reference proteome</keyword>
<dbReference type="GeneTree" id="ENSGT01120000272594"/>
<dbReference type="Proteomes" id="UP001501940">
    <property type="component" value="Chromosome 1"/>
</dbReference>
<organism evidence="2 3">
    <name type="scientific">Amphiprion ocellaris</name>
    <name type="common">Clown anemonefish</name>
    <dbReference type="NCBI Taxonomy" id="80972"/>
    <lineage>
        <taxon>Eukaryota</taxon>
        <taxon>Metazoa</taxon>
        <taxon>Chordata</taxon>
        <taxon>Craniata</taxon>
        <taxon>Vertebrata</taxon>
        <taxon>Euteleostomi</taxon>
        <taxon>Actinopterygii</taxon>
        <taxon>Neopterygii</taxon>
        <taxon>Teleostei</taxon>
        <taxon>Neoteleostei</taxon>
        <taxon>Acanthomorphata</taxon>
        <taxon>Ovalentaria</taxon>
        <taxon>Pomacentridae</taxon>
        <taxon>Amphiprion</taxon>
    </lineage>
</organism>
<reference evidence="2 3" key="1">
    <citation type="submission" date="2022-01" db="EMBL/GenBank/DDBJ databases">
        <title>A chromosome-scale genome assembly of the false clownfish, Amphiprion ocellaris.</title>
        <authorList>
            <person name="Ryu T."/>
        </authorList>
    </citation>
    <scope>NUCLEOTIDE SEQUENCE [LARGE SCALE GENOMIC DNA]</scope>
</reference>
<accession>A0AAQ5ZHW2</accession>
<evidence type="ECO:0000313" key="3">
    <source>
        <dbReference type="Proteomes" id="UP001501940"/>
    </source>
</evidence>
<evidence type="ECO:0000256" key="1">
    <source>
        <dbReference type="SAM" id="SignalP"/>
    </source>
</evidence>
<gene>
    <name evidence="2" type="primary">MRPL54</name>
</gene>
<evidence type="ECO:0000313" key="2">
    <source>
        <dbReference type="Ensembl" id="ENSAOCP00000063986.1"/>
    </source>
</evidence>
<dbReference type="Gene3D" id="3.30.420.10">
    <property type="entry name" value="Ribonuclease H-like superfamily/Ribonuclease H"/>
    <property type="match status" value="1"/>
</dbReference>
<keyword evidence="1" id="KW-0732">Signal</keyword>